<dbReference type="SMART" id="SM00346">
    <property type="entry name" value="HTH_ICLR"/>
    <property type="match status" value="1"/>
</dbReference>
<dbReference type="OrthoDB" id="3734039at2"/>
<dbReference type="Proteomes" id="UP000244893">
    <property type="component" value="Unassembled WGS sequence"/>
</dbReference>
<sequence length="255" mass="28003">MSDIPAARHTLRVLKYVANQSGPVRASTMSRELDIPRSTMYQLIKVMQDEGFLVHFPEDRVYGLSPLVSEIGSNYLRTSKLSRLAEPLLEKLVKRMGLPVVAHLGVLHGDDIEYVVKYSAVRAPTLVTDIGVHLPSHLTATGRAILSRLPKEQVRALYPHQASLTTRNGRGPASLRELDEILNETRIRGYAIETGEITPEYASVAVAALDHNDYPAAAIGITFRKIAVDMGLWKQLGAAAQISAGALSMRMRGKI</sequence>
<reference evidence="6 7" key="1">
    <citation type="submission" date="2018-05" db="EMBL/GenBank/DDBJ databases">
        <title>Amnibacterium sp. M8JJ-5, whole genome shotgun sequence.</title>
        <authorList>
            <person name="Tuo L."/>
        </authorList>
    </citation>
    <scope>NUCLEOTIDE SEQUENCE [LARGE SCALE GENOMIC DNA]</scope>
    <source>
        <strain evidence="6 7">M8JJ-5</strain>
    </source>
</reference>
<dbReference type="Gene3D" id="3.30.450.40">
    <property type="match status" value="1"/>
</dbReference>
<dbReference type="GO" id="GO:0045892">
    <property type="term" value="P:negative regulation of DNA-templated transcription"/>
    <property type="evidence" value="ECO:0007669"/>
    <property type="project" value="TreeGrafter"/>
</dbReference>
<feature type="domain" description="HTH iclR-type" evidence="4">
    <location>
        <begin position="4"/>
        <end position="66"/>
    </location>
</feature>
<dbReference type="InterPro" id="IPR050707">
    <property type="entry name" value="HTH_MetabolicPath_Reg"/>
</dbReference>
<evidence type="ECO:0000256" key="3">
    <source>
        <dbReference type="ARBA" id="ARBA00023163"/>
    </source>
</evidence>
<keyword evidence="2" id="KW-0238">DNA-binding</keyword>
<dbReference type="PROSITE" id="PS51077">
    <property type="entry name" value="HTH_ICLR"/>
    <property type="match status" value="1"/>
</dbReference>
<dbReference type="PROSITE" id="PS51078">
    <property type="entry name" value="ICLR_ED"/>
    <property type="match status" value="1"/>
</dbReference>
<keyword evidence="1" id="KW-0805">Transcription regulation</keyword>
<dbReference type="SUPFAM" id="SSF46785">
    <property type="entry name" value="Winged helix' DNA-binding domain"/>
    <property type="match status" value="1"/>
</dbReference>
<dbReference type="InterPro" id="IPR005471">
    <property type="entry name" value="Tscrpt_reg_IclR_N"/>
</dbReference>
<name>A0A2V1HUR9_9MICO</name>
<dbReference type="SUPFAM" id="SSF55781">
    <property type="entry name" value="GAF domain-like"/>
    <property type="match status" value="1"/>
</dbReference>
<dbReference type="PANTHER" id="PTHR30136:SF35">
    <property type="entry name" value="HTH-TYPE TRANSCRIPTIONAL REGULATOR RV1719"/>
    <property type="match status" value="1"/>
</dbReference>
<dbReference type="GO" id="GO:0003700">
    <property type="term" value="F:DNA-binding transcription factor activity"/>
    <property type="evidence" value="ECO:0007669"/>
    <property type="project" value="TreeGrafter"/>
</dbReference>
<dbReference type="InterPro" id="IPR036388">
    <property type="entry name" value="WH-like_DNA-bd_sf"/>
</dbReference>
<dbReference type="AlphaFoldDB" id="A0A2V1HUR9"/>
<evidence type="ECO:0000259" key="4">
    <source>
        <dbReference type="PROSITE" id="PS51077"/>
    </source>
</evidence>
<dbReference type="InterPro" id="IPR014757">
    <property type="entry name" value="Tscrpt_reg_IclR_C"/>
</dbReference>
<evidence type="ECO:0000313" key="7">
    <source>
        <dbReference type="Proteomes" id="UP000244893"/>
    </source>
</evidence>
<dbReference type="InterPro" id="IPR029016">
    <property type="entry name" value="GAF-like_dom_sf"/>
</dbReference>
<evidence type="ECO:0000259" key="5">
    <source>
        <dbReference type="PROSITE" id="PS51078"/>
    </source>
</evidence>
<dbReference type="GO" id="GO:0003677">
    <property type="term" value="F:DNA binding"/>
    <property type="evidence" value="ECO:0007669"/>
    <property type="project" value="UniProtKB-KW"/>
</dbReference>
<dbReference type="Pfam" id="PF09339">
    <property type="entry name" value="HTH_IclR"/>
    <property type="match status" value="1"/>
</dbReference>
<comment type="caution">
    <text evidence="6">The sequence shown here is derived from an EMBL/GenBank/DDBJ whole genome shotgun (WGS) entry which is preliminary data.</text>
</comment>
<proteinExistence type="predicted"/>
<evidence type="ECO:0000256" key="1">
    <source>
        <dbReference type="ARBA" id="ARBA00023015"/>
    </source>
</evidence>
<dbReference type="Gene3D" id="1.10.10.10">
    <property type="entry name" value="Winged helix-like DNA-binding domain superfamily/Winged helix DNA-binding domain"/>
    <property type="match status" value="1"/>
</dbReference>
<dbReference type="RefSeq" id="WP_116757290.1">
    <property type="nucleotide sequence ID" value="NZ_JBHUEX010000001.1"/>
</dbReference>
<organism evidence="6 7">
    <name type="scientific">Amnibacterium flavum</name>
    <dbReference type="NCBI Taxonomy" id="2173173"/>
    <lineage>
        <taxon>Bacteria</taxon>
        <taxon>Bacillati</taxon>
        <taxon>Actinomycetota</taxon>
        <taxon>Actinomycetes</taxon>
        <taxon>Micrococcales</taxon>
        <taxon>Microbacteriaceae</taxon>
        <taxon>Amnibacterium</taxon>
    </lineage>
</organism>
<protein>
    <submittedName>
        <fullName evidence="6">IclR family transcriptional regulator</fullName>
    </submittedName>
</protein>
<evidence type="ECO:0000256" key="2">
    <source>
        <dbReference type="ARBA" id="ARBA00023125"/>
    </source>
</evidence>
<dbReference type="InterPro" id="IPR036390">
    <property type="entry name" value="WH_DNA-bd_sf"/>
</dbReference>
<feature type="domain" description="IclR-ED" evidence="5">
    <location>
        <begin position="67"/>
        <end position="253"/>
    </location>
</feature>
<dbReference type="PANTHER" id="PTHR30136">
    <property type="entry name" value="HELIX-TURN-HELIX TRANSCRIPTIONAL REGULATOR, ICLR FAMILY"/>
    <property type="match status" value="1"/>
</dbReference>
<dbReference type="EMBL" id="QEOP01000002">
    <property type="protein sequence ID" value="PVZ94779.1"/>
    <property type="molecule type" value="Genomic_DNA"/>
</dbReference>
<dbReference type="Pfam" id="PF01614">
    <property type="entry name" value="IclR_C"/>
    <property type="match status" value="1"/>
</dbReference>
<gene>
    <name evidence="6" type="ORF">DDQ50_13985</name>
</gene>
<keyword evidence="7" id="KW-1185">Reference proteome</keyword>
<keyword evidence="3" id="KW-0804">Transcription</keyword>
<accession>A0A2V1HUR9</accession>
<evidence type="ECO:0000313" key="6">
    <source>
        <dbReference type="EMBL" id="PVZ94779.1"/>
    </source>
</evidence>